<dbReference type="Pfam" id="PF13279">
    <property type="entry name" value="4HBT_2"/>
    <property type="match status" value="1"/>
</dbReference>
<evidence type="ECO:0000256" key="2">
    <source>
        <dbReference type="ARBA" id="ARBA00022801"/>
    </source>
</evidence>
<name>A0A2N7UC42_9GAMM</name>
<protein>
    <recommendedName>
        <fullName evidence="5">Thioesterase</fullName>
    </recommendedName>
</protein>
<evidence type="ECO:0000313" key="3">
    <source>
        <dbReference type="EMBL" id="PMR78004.1"/>
    </source>
</evidence>
<dbReference type="Proteomes" id="UP000235547">
    <property type="component" value="Unassembled WGS sequence"/>
</dbReference>
<dbReference type="RefSeq" id="WP_102589071.1">
    <property type="nucleotide sequence ID" value="NZ_BNAE01000001.1"/>
</dbReference>
<keyword evidence="2" id="KW-0378">Hydrolase</keyword>
<organism evidence="3 4">
    <name type="scientific">Halomonas urumqiensis</name>
    <dbReference type="NCBI Taxonomy" id="1684789"/>
    <lineage>
        <taxon>Bacteria</taxon>
        <taxon>Pseudomonadati</taxon>
        <taxon>Pseudomonadota</taxon>
        <taxon>Gammaproteobacteria</taxon>
        <taxon>Oceanospirillales</taxon>
        <taxon>Halomonadaceae</taxon>
        <taxon>Halomonas</taxon>
    </lineage>
</organism>
<sequence>MERVRLEFPEARRVHRHPLSVRVSDMNYGGHLGHDALLSLMHEGRKHALAALGFDEWNLAGYPSVVADLAVTYQSEARWPDALVVETAIPVPQGRAICIYHRLLKADDDRVVATARLNLVLVDTSSGRPVSVPEPVRQAIAEAGGT</sequence>
<keyword evidence="4" id="KW-1185">Reference proteome</keyword>
<proteinExistence type="inferred from homology"/>
<reference evidence="3 4" key="1">
    <citation type="submission" date="2018-01" db="EMBL/GenBank/DDBJ databases">
        <title>Halomonas endophytica sp. nov., isolated from storage liquid in the stems of Populus euphratica.</title>
        <authorList>
            <person name="Chen C."/>
        </authorList>
    </citation>
    <scope>NUCLEOTIDE SEQUENCE [LARGE SCALE GENOMIC DNA]</scope>
    <source>
        <strain evidence="3 4">BZ-SZ-XJ27</strain>
    </source>
</reference>
<gene>
    <name evidence="3" type="ORF">C1H70_14545</name>
</gene>
<comment type="similarity">
    <text evidence="1">Belongs to the 4-hydroxybenzoyl-CoA thioesterase family.</text>
</comment>
<evidence type="ECO:0008006" key="5">
    <source>
        <dbReference type="Google" id="ProtNLM"/>
    </source>
</evidence>
<dbReference type="InterPro" id="IPR029069">
    <property type="entry name" value="HotDog_dom_sf"/>
</dbReference>
<dbReference type="InterPro" id="IPR050563">
    <property type="entry name" value="4-hydroxybenzoyl-CoA_TE"/>
</dbReference>
<dbReference type="PANTHER" id="PTHR31793:SF27">
    <property type="entry name" value="NOVEL THIOESTERASE SUPERFAMILY DOMAIN AND SAPOSIN A-TYPE DOMAIN CONTAINING PROTEIN (0610012H03RIK)"/>
    <property type="match status" value="1"/>
</dbReference>
<dbReference type="GO" id="GO:0047617">
    <property type="term" value="F:fatty acyl-CoA hydrolase activity"/>
    <property type="evidence" value="ECO:0007669"/>
    <property type="project" value="TreeGrafter"/>
</dbReference>
<dbReference type="SUPFAM" id="SSF54637">
    <property type="entry name" value="Thioesterase/thiol ester dehydrase-isomerase"/>
    <property type="match status" value="1"/>
</dbReference>
<evidence type="ECO:0000256" key="1">
    <source>
        <dbReference type="ARBA" id="ARBA00005953"/>
    </source>
</evidence>
<dbReference type="PANTHER" id="PTHR31793">
    <property type="entry name" value="4-HYDROXYBENZOYL-COA THIOESTERASE FAMILY MEMBER"/>
    <property type="match status" value="1"/>
</dbReference>
<dbReference type="Gene3D" id="3.10.129.10">
    <property type="entry name" value="Hotdog Thioesterase"/>
    <property type="match status" value="1"/>
</dbReference>
<comment type="caution">
    <text evidence="3">The sequence shown here is derived from an EMBL/GenBank/DDBJ whole genome shotgun (WGS) entry which is preliminary data.</text>
</comment>
<dbReference type="OrthoDB" id="333038at2"/>
<dbReference type="AlphaFoldDB" id="A0A2N7UC42"/>
<accession>A0A2N7UC42</accession>
<dbReference type="EMBL" id="PNRG01000033">
    <property type="protein sequence ID" value="PMR78004.1"/>
    <property type="molecule type" value="Genomic_DNA"/>
</dbReference>
<evidence type="ECO:0000313" key="4">
    <source>
        <dbReference type="Proteomes" id="UP000235547"/>
    </source>
</evidence>
<dbReference type="CDD" id="cd00586">
    <property type="entry name" value="4HBT"/>
    <property type="match status" value="1"/>
</dbReference>